<evidence type="ECO:0000313" key="4">
    <source>
        <dbReference type="EMBL" id="MFD2036288.1"/>
    </source>
</evidence>
<dbReference type="PANTHER" id="PTHR43673:SF10">
    <property type="entry name" value="NADH DEHYDROGENASE_NAD(P)H NITROREDUCTASE XCC3605-RELATED"/>
    <property type="match status" value="1"/>
</dbReference>
<dbReference type="PANTHER" id="PTHR43673">
    <property type="entry name" value="NAD(P)H NITROREDUCTASE YDGI-RELATED"/>
    <property type="match status" value="1"/>
</dbReference>
<accession>A0ABW4VNE1</accession>
<evidence type="ECO:0000256" key="2">
    <source>
        <dbReference type="ARBA" id="ARBA00023002"/>
    </source>
</evidence>
<dbReference type="InterPro" id="IPR029479">
    <property type="entry name" value="Nitroreductase"/>
</dbReference>
<proteinExistence type="inferred from homology"/>
<comment type="similarity">
    <text evidence="1">Belongs to the nitroreductase family.</text>
</comment>
<dbReference type="InterPro" id="IPR000415">
    <property type="entry name" value="Nitroreductase-like"/>
</dbReference>
<dbReference type="CDD" id="cd02138">
    <property type="entry name" value="TdsD-like"/>
    <property type="match status" value="1"/>
</dbReference>
<feature type="domain" description="Nitroreductase" evidence="3">
    <location>
        <begin position="11"/>
        <end position="76"/>
    </location>
</feature>
<evidence type="ECO:0000256" key="1">
    <source>
        <dbReference type="ARBA" id="ARBA00007118"/>
    </source>
</evidence>
<dbReference type="SUPFAM" id="SSF55469">
    <property type="entry name" value="FMN-dependent nitroreductase-like"/>
    <property type="match status" value="1"/>
</dbReference>
<keyword evidence="2" id="KW-0560">Oxidoreductase</keyword>
<name>A0ABW4VNE1_9BACT</name>
<protein>
    <submittedName>
        <fullName evidence="4">Nitroreductase family protein</fullName>
    </submittedName>
</protein>
<keyword evidence="5" id="KW-1185">Reference proteome</keyword>
<dbReference type="RefSeq" id="WP_376887316.1">
    <property type="nucleotide sequence ID" value="NZ_JBHUHR010000039.1"/>
</dbReference>
<evidence type="ECO:0000259" key="3">
    <source>
        <dbReference type="Pfam" id="PF00881"/>
    </source>
</evidence>
<evidence type="ECO:0000313" key="5">
    <source>
        <dbReference type="Proteomes" id="UP001597361"/>
    </source>
</evidence>
<gene>
    <name evidence="4" type="ORF">ACFSKL_15905</name>
</gene>
<comment type="caution">
    <text evidence="4">The sequence shown here is derived from an EMBL/GenBank/DDBJ whole genome shotgun (WGS) entry which is preliminary data.</text>
</comment>
<dbReference type="EMBL" id="JBHUHR010000039">
    <property type="protein sequence ID" value="MFD2036288.1"/>
    <property type="molecule type" value="Genomic_DNA"/>
</dbReference>
<dbReference type="Pfam" id="PF00881">
    <property type="entry name" value="Nitroreductase"/>
    <property type="match status" value="1"/>
</dbReference>
<reference evidence="5" key="1">
    <citation type="journal article" date="2019" name="Int. J. Syst. Evol. Microbiol.">
        <title>The Global Catalogue of Microorganisms (GCM) 10K type strain sequencing project: providing services to taxonomists for standard genome sequencing and annotation.</title>
        <authorList>
            <consortium name="The Broad Institute Genomics Platform"/>
            <consortium name="The Broad Institute Genome Sequencing Center for Infectious Disease"/>
            <person name="Wu L."/>
            <person name="Ma J."/>
        </authorList>
    </citation>
    <scope>NUCLEOTIDE SEQUENCE [LARGE SCALE GENOMIC DNA]</scope>
    <source>
        <strain evidence="5">CGMCC 1.15180</strain>
    </source>
</reference>
<organism evidence="4 5">
    <name type="scientific">Belliella marina</name>
    <dbReference type="NCBI Taxonomy" id="1644146"/>
    <lineage>
        <taxon>Bacteria</taxon>
        <taxon>Pseudomonadati</taxon>
        <taxon>Bacteroidota</taxon>
        <taxon>Cytophagia</taxon>
        <taxon>Cytophagales</taxon>
        <taxon>Cyclobacteriaceae</taxon>
        <taxon>Belliella</taxon>
    </lineage>
</organism>
<dbReference type="Proteomes" id="UP001597361">
    <property type="component" value="Unassembled WGS sequence"/>
</dbReference>
<dbReference type="Gene3D" id="3.40.109.10">
    <property type="entry name" value="NADH Oxidase"/>
    <property type="match status" value="1"/>
</dbReference>
<sequence length="191" mass="22317">MMMENEFEELVKNRWSPRAFSDKEITKDEMSSIFNAGKQVATSYNEQPWKFLLVQKGEESYKKLLHCLDDFNRKWAGEAPYLGIALSKRNFDGNLKENPHYTYDTGAFMAVASLAAFDLGIFIHQMAGFSEQKVQEQFAIPERYRPITLFAMGRHGKTEDLPEEIKKKESAHSSRKKLQEFLFRDQWDNPF</sequence>